<gene>
    <name evidence="10" type="ORF">THOM_2503</name>
</gene>
<dbReference type="InParanoid" id="L7JT33"/>
<dbReference type="OrthoDB" id="21060at2759"/>
<evidence type="ECO:0000313" key="10">
    <source>
        <dbReference type="EMBL" id="ELQ74589.1"/>
    </source>
</evidence>
<comment type="subcellular location">
    <subcellularLocation>
        <location evidence="1">Nucleus</location>
    </subcellularLocation>
</comment>
<dbReference type="GO" id="GO:0006367">
    <property type="term" value="P:transcription initiation at RNA polymerase II promoter"/>
    <property type="evidence" value="ECO:0007669"/>
    <property type="project" value="TreeGrafter"/>
</dbReference>
<dbReference type="CDD" id="cd08045">
    <property type="entry name" value="HFD_TAF4"/>
    <property type="match status" value="1"/>
</dbReference>
<dbReference type="EMBL" id="JH994035">
    <property type="protein sequence ID" value="ELQ74589.1"/>
    <property type="molecule type" value="Genomic_DNA"/>
</dbReference>
<dbReference type="Proteomes" id="UP000011185">
    <property type="component" value="Unassembled WGS sequence"/>
</dbReference>
<comment type="similarity">
    <text evidence="2">Belongs to the TAF4 family.</text>
</comment>
<dbReference type="GO" id="GO:0005669">
    <property type="term" value="C:transcription factor TFIID complex"/>
    <property type="evidence" value="ECO:0007669"/>
    <property type="project" value="InterPro"/>
</dbReference>
<dbReference type="GO" id="GO:0003677">
    <property type="term" value="F:DNA binding"/>
    <property type="evidence" value="ECO:0007669"/>
    <property type="project" value="TreeGrafter"/>
</dbReference>
<dbReference type="GO" id="GO:0016251">
    <property type="term" value="F:RNA polymerase II general transcription initiation factor activity"/>
    <property type="evidence" value="ECO:0007669"/>
    <property type="project" value="TreeGrafter"/>
</dbReference>
<keyword evidence="4" id="KW-0805">Transcription regulation</keyword>
<keyword evidence="6" id="KW-0539">Nucleus</keyword>
<evidence type="ECO:0000256" key="4">
    <source>
        <dbReference type="ARBA" id="ARBA00023015"/>
    </source>
</evidence>
<evidence type="ECO:0000256" key="1">
    <source>
        <dbReference type="ARBA" id="ARBA00004123"/>
    </source>
</evidence>
<dbReference type="VEuPathDB" id="MicrosporidiaDB:THOM_2503"/>
<dbReference type="PANTHER" id="PTHR15138">
    <property type="entry name" value="TRANSCRIPTION INITIATION FACTOR TFIID SUBUNIT 4"/>
    <property type="match status" value="1"/>
</dbReference>
<protein>
    <recommendedName>
        <fullName evidence="3">Transcription initiation factor TFIID subunit 4</fullName>
    </recommendedName>
    <alternativeName>
        <fullName evidence="8">TBP-associated factor 4</fullName>
    </alternativeName>
</protein>
<sequence length="335" mass="40217">MNHDVMNSLSLEQKKIIEINYKRAMNNEISPNDFFEECKRILGPVKFSHLFPTHVPQYMLYTPFPHEIRHYQHAEKERESEPEEQQQKEIKTERLQDIIEYAGVNLKEEQENIGRENMIDQELEINEEDRRNSLDYLFDVEVFVQYVNFIARKRGMEVDDSAYHAMFLALKRKLTDMIEKMVKACEFRVDYIKSEVVTKIENDIRRQLWVLEEQERKEMDKTLCKKGGDDDDSQKKKLKKNVQEREDLIIKKRLSNSVALAALGIQRKSWMTMDEAVGKPEKKSQFQSLYSPYNEKEMEKKIINRKVILDDFIYVLERDKRYNKSVFTIKEYFKK</sequence>
<evidence type="ECO:0000256" key="6">
    <source>
        <dbReference type="ARBA" id="ARBA00023242"/>
    </source>
</evidence>
<evidence type="ECO:0000259" key="9">
    <source>
        <dbReference type="Pfam" id="PF05236"/>
    </source>
</evidence>
<organism evidence="10 11">
    <name type="scientific">Trachipleistophora hominis</name>
    <name type="common">Microsporidian parasite</name>
    <dbReference type="NCBI Taxonomy" id="72359"/>
    <lineage>
        <taxon>Eukaryota</taxon>
        <taxon>Fungi</taxon>
        <taxon>Fungi incertae sedis</taxon>
        <taxon>Microsporidia</taxon>
        <taxon>Pleistophoridae</taxon>
        <taxon>Trachipleistophora</taxon>
    </lineage>
</organism>
<keyword evidence="5" id="KW-0804">Transcription</keyword>
<proteinExistence type="inferred from homology"/>
<evidence type="ECO:0000256" key="2">
    <source>
        <dbReference type="ARBA" id="ARBA00006178"/>
    </source>
</evidence>
<name>L7JT33_TRAHO</name>
<dbReference type="Pfam" id="PF05236">
    <property type="entry name" value="TAF4"/>
    <property type="match status" value="1"/>
</dbReference>
<dbReference type="STRING" id="72359.L7JT33"/>
<dbReference type="OMA" id="NIGRENM"/>
<dbReference type="PANTHER" id="PTHR15138:SF14">
    <property type="entry name" value="TRANSCRIPTION INITIATION FACTOR TFIID SUBUNIT 4"/>
    <property type="match status" value="1"/>
</dbReference>
<feature type="domain" description="Transcription initiation factor TFIID component TAF4 C-terminal" evidence="9">
    <location>
        <begin position="95"/>
        <end position="327"/>
    </location>
</feature>
<evidence type="ECO:0000256" key="8">
    <source>
        <dbReference type="ARBA" id="ARBA00031747"/>
    </source>
</evidence>
<evidence type="ECO:0000256" key="7">
    <source>
        <dbReference type="ARBA" id="ARBA00025346"/>
    </source>
</evidence>
<dbReference type="InterPro" id="IPR045144">
    <property type="entry name" value="TAF4"/>
</dbReference>
<evidence type="ECO:0000313" key="11">
    <source>
        <dbReference type="Proteomes" id="UP000011185"/>
    </source>
</evidence>
<evidence type="ECO:0000256" key="5">
    <source>
        <dbReference type="ARBA" id="ARBA00023163"/>
    </source>
</evidence>
<dbReference type="InterPro" id="IPR007900">
    <property type="entry name" value="TAF4_C"/>
</dbReference>
<comment type="function">
    <text evidence="7">Functions as a component of the DNA-binding general transcription factor complex TFIID. Binding of TFIID to a promoter (with or without TATA element) is the initial step in pre-initiation complex (PIC) formation. TFIID plays a key role in the regulation of gene expression by RNA polymerase II through different activities such as transcription activator interaction, core promoter recognition and selectivity, TFIIA and TFIIB interaction, chromatin modification (histone acetylation by TAF1), facilitation of DNA opening and initiation of transcription.</text>
</comment>
<reference evidence="10 11" key="1">
    <citation type="journal article" date="2012" name="PLoS Pathog.">
        <title>The genome of the obligate intracellular parasite Trachipleistophora hominis: new insights into microsporidian genome dynamics and reductive evolution.</title>
        <authorList>
            <person name="Heinz E."/>
            <person name="Williams T.A."/>
            <person name="Nakjang S."/>
            <person name="Noel C.J."/>
            <person name="Swan D.C."/>
            <person name="Goldberg A.V."/>
            <person name="Harris S.R."/>
            <person name="Weinmaier T."/>
            <person name="Markert S."/>
            <person name="Becher D."/>
            <person name="Bernhardt J."/>
            <person name="Dagan T."/>
            <person name="Hacker C."/>
            <person name="Lucocq J.M."/>
            <person name="Schweder T."/>
            <person name="Rattei T."/>
            <person name="Hall N."/>
            <person name="Hirt R.P."/>
            <person name="Embley T.M."/>
        </authorList>
    </citation>
    <scope>NUCLEOTIDE SEQUENCE [LARGE SCALE GENOMIC DNA]</scope>
</reference>
<dbReference type="HOGENOM" id="CLU_078328_0_0_1"/>
<evidence type="ECO:0000256" key="3">
    <source>
        <dbReference type="ARBA" id="ARBA00017306"/>
    </source>
</evidence>
<dbReference type="AlphaFoldDB" id="L7JT33"/>
<keyword evidence="11" id="KW-1185">Reference proteome</keyword>
<accession>L7JT33</accession>